<feature type="region of interest" description="Disordered" evidence="1">
    <location>
        <begin position="47"/>
        <end position="163"/>
    </location>
</feature>
<protein>
    <submittedName>
        <fullName evidence="2">Uncharacterized protein</fullName>
    </submittedName>
</protein>
<evidence type="ECO:0000256" key="1">
    <source>
        <dbReference type="SAM" id="MobiDB-lite"/>
    </source>
</evidence>
<evidence type="ECO:0000313" key="2">
    <source>
        <dbReference type="EMBL" id="KOM49638.1"/>
    </source>
</evidence>
<gene>
    <name evidence="2" type="ORF">LR48_Vigan08g046500</name>
</gene>
<dbReference type="Proteomes" id="UP000053144">
    <property type="component" value="Chromosome 8"/>
</dbReference>
<sequence>MPYITFFHHLPTAPLQATTESRRQPATAESSHQLHHFLRFHGHHREFFHAQPSPPKPLNLHREQHHRSIMPRRHDSTASNPYLSKMQAAATASSLAANSETTLSSPIRAATPPSNTNQPPQDFNHVLHRQSRRCQHHQQPAEKSQAKQPPEEQRGKPFPNLKP</sequence>
<evidence type="ECO:0000313" key="3">
    <source>
        <dbReference type="Proteomes" id="UP000053144"/>
    </source>
</evidence>
<dbReference type="Gramene" id="KOM49638">
    <property type="protein sequence ID" value="KOM49638"/>
    <property type="gene ID" value="LR48_Vigan08g046500"/>
</dbReference>
<dbReference type="AlphaFoldDB" id="A0A0L9V3L8"/>
<reference evidence="3" key="1">
    <citation type="journal article" date="2015" name="Proc. Natl. Acad. Sci. U.S.A.">
        <title>Genome sequencing of adzuki bean (Vigna angularis) provides insight into high starch and low fat accumulation and domestication.</title>
        <authorList>
            <person name="Yang K."/>
            <person name="Tian Z."/>
            <person name="Chen C."/>
            <person name="Luo L."/>
            <person name="Zhao B."/>
            <person name="Wang Z."/>
            <person name="Yu L."/>
            <person name="Li Y."/>
            <person name="Sun Y."/>
            <person name="Li W."/>
            <person name="Chen Y."/>
            <person name="Li Y."/>
            <person name="Zhang Y."/>
            <person name="Ai D."/>
            <person name="Zhao J."/>
            <person name="Shang C."/>
            <person name="Ma Y."/>
            <person name="Wu B."/>
            <person name="Wang M."/>
            <person name="Gao L."/>
            <person name="Sun D."/>
            <person name="Zhang P."/>
            <person name="Guo F."/>
            <person name="Wang W."/>
            <person name="Li Y."/>
            <person name="Wang J."/>
            <person name="Varshney R.K."/>
            <person name="Wang J."/>
            <person name="Ling H.Q."/>
            <person name="Wan P."/>
        </authorList>
    </citation>
    <scope>NUCLEOTIDE SEQUENCE</scope>
    <source>
        <strain evidence="3">cv. Jingnong 6</strain>
    </source>
</reference>
<dbReference type="EMBL" id="CM003378">
    <property type="protein sequence ID" value="KOM49638.1"/>
    <property type="molecule type" value="Genomic_DNA"/>
</dbReference>
<feature type="compositionally biased region" description="Basic residues" evidence="1">
    <location>
        <begin position="126"/>
        <end position="136"/>
    </location>
</feature>
<proteinExistence type="predicted"/>
<feature type="compositionally biased region" description="Low complexity" evidence="1">
    <location>
        <begin position="88"/>
        <end position="105"/>
    </location>
</feature>
<organism evidence="2 3">
    <name type="scientific">Phaseolus angularis</name>
    <name type="common">Azuki bean</name>
    <name type="synonym">Vigna angularis</name>
    <dbReference type="NCBI Taxonomy" id="3914"/>
    <lineage>
        <taxon>Eukaryota</taxon>
        <taxon>Viridiplantae</taxon>
        <taxon>Streptophyta</taxon>
        <taxon>Embryophyta</taxon>
        <taxon>Tracheophyta</taxon>
        <taxon>Spermatophyta</taxon>
        <taxon>Magnoliopsida</taxon>
        <taxon>eudicotyledons</taxon>
        <taxon>Gunneridae</taxon>
        <taxon>Pentapetalae</taxon>
        <taxon>rosids</taxon>
        <taxon>fabids</taxon>
        <taxon>Fabales</taxon>
        <taxon>Fabaceae</taxon>
        <taxon>Papilionoideae</taxon>
        <taxon>50 kb inversion clade</taxon>
        <taxon>NPAAA clade</taxon>
        <taxon>indigoferoid/millettioid clade</taxon>
        <taxon>Phaseoleae</taxon>
        <taxon>Vigna</taxon>
    </lineage>
</organism>
<accession>A0A0L9V3L8</accession>
<feature type="compositionally biased region" description="Polar residues" evidence="1">
    <location>
        <begin position="112"/>
        <end position="121"/>
    </location>
</feature>
<name>A0A0L9V3L8_PHAAN</name>